<evidence type="ECO:0000256" key="1">
    <source>
        <dbReference type="SAM" id="Phobius"/>
    </source>
</evidence>
<evidence type="ECO:0000313" key="3">
    <source>
        <dbReference type="EMBL" id="MBB5271823.1"/>
    </source>
</evidence>
<gene>
    <name evidence="3" type="ORF">HNQ70_001833</name>
</gene>
<keyword evidence="1" id="KW-1133">Transmembrane helix</keyword>
<organism evidence="3 4">
    <name type="scientific">Quisquiliibacterium transsilvanicum</name>
    <dbReference type="NCBI Taxonomy" id="1549638"/>
    <lineage>
        <taxon>Bacteria</taxon>
        <taxon>Pseudomonadati</taxon>
        <taxon>Pseudomonadota</taxon>
        <taxon>Betaproteobacteria</taxon>
        <taxon>Burkholderiales</taxon>
        <taxon>Burkholderiaceae</taxon>
        <taxon>Quisquiliibacterium</taxon>
    </lineage>
</organism>
<evidence type="ECO:0000259" key="2">
    <source>
        <dbReference type="Pfam" id="PF13386"/>
    </source>
</evidence>
<dbReference type="PANTHER" id="PTHR42208">
    <property type="entry name" value="HEAVY METAL TRANSPORTER-RELATED"/>
    <property type="match status" value="1"/>
</dbReference>
<sequence length="254" mass="26179">MTDVTLISVFLVGLLGGLHCASMCGGIVSVMSMAAGRRARPERAPPRVIPIVPERTQTPLPVLLGYNLGRILSYTIAGGLAGAVGSAAFLARGVLPVQQVAFIAANLVLVGMGLYLTGALRSVAVLEVAGQGLWRTLRPLASRLLAADRFGRAFAAGMVWGWVPCGMVYGVLIAALVSGSALDGAALALAFGLGTLPNLLALGWSAHAAGRWLGKRPVRIAAGLLVIAFGLAGLARLDPLAHVHQIVDACLSFF</sequence>
<feature type="transmembrane region" description="Helical" evidence="1">
    <location>
        <begin position="184"/>
        <end position="206"/>
    </location>
</feature>
<dbReference type="InterPro" id="IPR039447">
    <property type="entry name" value="UreH-like_TM_dom"/>
</dbReference>
<dbReference type="AlphaFoldDB" id="A0A7W8HID1"/>
<dbReference type="EMBL" id="JACHGB010000003">
    <property type="protein sequence ID" value="MBB5271823.1"/>
    <property type="molecule type" value="Genomic_DNA"/>
</dbReference>
<dbReference type="RefSeq" id="WP_183966539.1">
    <property type="nucleotide sequence ID" value="NZ_BAABEW010000001.1"/>
</dbReference>
<feature type="transmembrane region" description="Helical" evidence="1">
    <location>
        <begin position="218"/>
        <end position="237"/>
    </location>
</feature>
<accession>A0A7W8HID1</accession>
<comment type="caution">
    <text evidence="3">The sequence shown here is derived from an EMBL/GenBank/DDBJ whole genome shotgun (WGS) entry which is preliminary data.</text>
</comment>
<feature type="transmembrane region" description="Helical" evidence="1">
    <location>
        <begin position="6"/>
        <end position="30"/>
    </location>
</feature>
<keyword evidence="1" id="KW-0472">Membrane</keyword>
<protein>
    <recommendedName>
        <fullName evidence="2">Urease accessory protein UreH-like transmembrane domain-containing protein</fullName>
    </recommendedName>
</protein>
<keyword evidence="4" id="KW-1185">Reference proteome</keyword>
<dbReference type="PANTHER" id="PTHR42208:SF1">
    <property type="entry name" value="HEAVY METAL TRANSPORTER"/>
    <property type="match status" value="1"/>
</dbReference>
<feature type="domain" description="Urease accessory protein UreH-like transmembrane" evidence="2">
    <location>
        <begin position="9"/>
        <end position="231"/>
    </location>
</feature>
<dbReference type="Proteomes" id="UP000532440">
    <property type="component" value="Unassembled WGS sequence"/>
</dbReference>
<feature type="transmembrane region" description="Helical" evidence="1">
    <location>
        <begin position="153"/>
        <end position="178"/>
    </location>
</feature>
<dbReference type="Pfam" id="PF13386">
    <property type="entry name" value="DsbD_2"/>
    <property type="match status" value="1"/>
</dbReference>
<keyword evidence="1" id="KW-0812">Transmembrane</keyword>
<feature type="transmembrane region" description="Helical" evidence="1">
    <location>
        <begin position="97"/>
        <end position="116"/>
    </location>
</feature>
<evidence type="ECO:0000313" key="4">
    <source>
        <dbReference type="Proteomes" id="UP000532440"/>
    </source>
</evidence>
<name>A0A7W8HID1_9BURK</name>
<feature type="transmembrane region" description="Helical" evidence="1">
    <location>
        <begin position="71"/>
        <end position="91"/>
    </location>
</feature>
<reference evidence="3 4" key="1">
    <citation type="submission" date="2020-08" db="EMBL/GenBank/DDBJ databases">
        <title>Genomic Encyclopedia of Type Strains, Phase IV (KMG-IV): sequencing the most valuable type-strain genomes for metagenomic binning, comparative biology and taxonomic classification.</title>
        <authorList>
            <person name="Goeker M."/>
        </authorList>
    </citation>
    <scope>NUCLEOTIDE SEQUENCE [LARGE SCALE GENOMIC DNA]</scope>
    <source>
        <strain evidence="3 4">DSM 29781</strain>
    </source>
</reference>
<proteinExistence type="predicted"/>